<comment type="caution">
    <text evidence="1">The sequence shown here is derived from an EMBL/GenBank/DDBJ whole genome shotgun (WGS) entry which is preliminary data.</text>
</comment>
<gene>
    <name evidence="1" type="ORF">BDR25DRAFT_302191</name>
</gene>
<evidence type="ECO:0000313" key="1">
    <source>
        <dbReference type="EMBL" id="KAF2473230.1"/>
    </source>
</evidence>
<accession>A0ACB6R365</accession>
<sequence>MSSTPKKSPLRLKPLTLWIPPRSIMPLINGLFRRDSHIYDANDSNAALGSLVLTPGVTNANLCLITKTVSICTSTFYLQDEHQSRIGKDNRVQPGKHYIVAGSLAL</sequence>
<dbReference type="EMBL" id="MU003500">
    <property type="protein sequence ID" value="KAF2473230.1"/>
    <property type="molecule type" value="Genomic_DNA"/>
</dbReference>
<evidence type="ECO:0000313" key="2">
    <source>
        <dbReference type="Proteomes" id="UP000799755"/>
    </source>
</evidence>
<protein>
    <submittedName>
        <fullName evidence="1">Uncharacterized protein</fullName>
    </submittedName>
</protein>
<reference evidence="1" key="1">
    <citation type="journal article" date="2020" name="Stud. Mycol.">
        <title>101 Dothideomycetes genomes: a test case for predicting lifestyles and emergence of pathogens.</title>
        <authorList>
            <person name="Haridas S."/>
            <person name="Albert R."/>
            <person name="Binder M."/>
            <person name="Bloem J."/>
            <person name="Labutti K."/>
            <person name="Salamov A."/>
            <person name="Andreopoulos B."/>
            <person name="Baker S."/>
            <person name="Barry K."/>
            <person name="Bills G."/>
            <person name="Bluhm B."/>
            <person name="Cannon C."/>
            <person name="Castanera R."/>
            <person name="Culley D."/>
            <person name="Daum C."/>
            <person name="Ezra D."/>
            <person name="Gonzalez J."/>
            <person name="Henrissat B."/>
            <person name="Kuo A."/>
            <person name="Liang C."/>
            <person name="Lipzen A."/>
            <person name="Lutzoni F."/>
            <person name="Magnuson J."/>
            <person name="Mondo S."/>
            <person name="Nolan M."/>
            <person name="Ohm R."/>
            <person name="Pangilinan J."/>
            <person name="Park H.-J."/>
            <person name="Ramirez L."/>
            <person name="Alfaro M."/>
            <person name="Sun H."/>
            <person name="Tritt A."/>
            <person name="Yoshinaga Y."/>
            <person name="Zwiers L.-H."/>
            <person name="Turgeon B."/>
            <person name="Goodwin S."/>
            <person name="Spatafora J."/>
            <person name="Crous P."/>
            <person name="Grigoriev I."/>
        </authorList>
    </citation>
    <scope>NUCLEOTIDE SEQUENCE</scope>
    <source>
        <strain evidence="1">ATCC 200398</strain>
    </source>
</reference>
<dbReference type="Proteomes" id="UP000799755">
    <property type="component" value="Unassembled WGS sequence"/>
</dbReference>
<name>A0ACB6R365_9PLEO</name>
<proteinExistence type="predicted"/>
<keyword evidence="2" id="KW-1185">Reference proteome</keyword>
<organism evidence="1 2">
    <name type="scientific">Lindgomyces ingoldianus</name>
    <dbReference type="NCBI Taxonomy" id="673940"/>
    <lineage>
        <taxon>Eukaryota</taxon>
        <taxon>Fungi</taxon>
        <taxon>Dikarya</taxon>
        <taxon>Ascomycota</taxon>
        <taxon>Pezizomycotina</taxon>
        <taxon>Dothideomycetes</taxon>
        <taxon>Pleosporomycetidae</taxon>
        <taxon>Pleosporales</taxon>
        <taxon>Lindgomycetaceae</taxon>
        <taxon>Lindgomyces</taxon>
    </lineage>
</organism>